<dbReference type="AlphaFoldDB" id="A0A5M3N6H8"/>
<dbReference type="PANTHER" id="PTHR42107">
    <property type="entry name" value="YALI0D24453P"/>
    <property type="match status" value="1"/>
</dbReference>
<evidence type="ECO:0000256" key="1">
    <source>
        <dbReference type="SAM" id="MobiDB-lite"/>
    </source>
</evidence>
<feature type="compositionally biased region" description="Basic residues" evidence="1">
    <location>
        <begin position="363"/>
        <end position="374"/>
    </location>
</feature>
<feature type="region of interest" description="Disordered" evidence="1">
    <location>
        <begin position="302"/>
        <end position="446"/>
    </location>
</feature>
<name>A0A5M3N6H8_CONPW</name>
<protein>
    <recommendedName>
        <fullName evidence="4">WHIM1 domain-containing protein</fullName>
    </recommendedName>
</protein>
<feature type="compositionally biased region" description="Acidic residues" evidence="1">
    <location>
        <begin position="510"/>
        <end position="522"/>
    </location>
</feature>
<evidence type="ECO:0008006" key="4">
    <source>
        <dbReference type="Google" id="ProtNLM"/>
    </source>
</evidence>
<dbReference type="KEGG" id="cput:CONPUDRAFT_116051"/>
<feature type="compositionally biased region" description="Polar residues" evidence="1">
    <location>
        <begin position="484"/>
        <end position="506"/>
    </location>
</feature>
<feature type="region of interest" description="Disordered" evidence="1">
    <location>
        <begin position="471"/>
        <end position="533"/>
    </location>
</feature>
<dbReference type="OrthoDB" id="205403at2759"/>
<dbReference type="OMA" id="WYYAVEP"/>
<feature type="region of interest" description="Disordered" evidence="1">
    <location>
        <begin position="170"/>
        <end position="193"/>
    </location>
</feature>
<feature type="compositionally biased region" description="Polar residues" evidence="1">
    <location>
        <begin position="412"/>
        <end position="427"/>
    </location>
</feature>
<comment type="caution">
    <text evidence="2">The sequence shown here is derived from an EMBL/GenBank/DDBJ whole genome shotgun (WGS) entry which is preliminary data.</text>
</comment>
<dbReference type="Proteomes" id="UP000053558">
    <property type="component" value="Unassembled WGS sequence"/>
</dbReference>
<dbReference type="PANTHER" id="PTHR42107:SF1">
    <property type="entry name" value="WHIM1 DOMAIN-CONTAINING PROTEIN"/>
    <property type="match status" value="1"/>
</dbReference>
<evidence type="ECO:0000313" key="3">
    <source>
        <dbReference type="Proteomes" id="UP000053558"/>
    </source>
</evidence>
<sequence>MSTTSLAKKKGHICPPSDAADPADRWETMFVYAFIYKFTNLRAKTEGFETAMDLETALKAPGPDPVLCKVLQHFILNMRPQTRTLSVDQISTTVAGVLADYTKTPERTVFWDEDLNANVDPLANVEGGIFSADWDLKLRVLRQLVESQLAHSAAIKTKIDRAWGVMQQKTKKKDADAAPPESDDANSLQSLQVQPLGQDLERKRYWAVDDSPRLYVSTNPWKITSTLRTIASSREEYMALIEQLKAASLQLTDKKAKSRKGQHDLLVETLESRVEAIDRELARIARVRRKIEQRQIALAQAEVRSTRTRRQTRRPEYVYNDVESDDGGDEYQFEEDNDYDDEAFGDDLSSNHSNRRRAEGTRRSSRATKGRRVSRSPDGTGGMEWGAERRSTRLGPPEQATSSRKRARTEDSVTSSSSYDVNPSIPTERTAAKVARTNGAAAVRPTEVAVEQVAGKKKSRYWFYAVEPIPAPSGEAPIGANGDDNPNSSNGHLPNSNGVSNMSTAHLNEDAMDVDSNVDVETEGSLPPASSVE</sequence>
<keyword evidence="3" id="KW-1185">Reference proteome</keyword>
<gene>
    <name evidence="2" type="ORF">CONPUDRAFT_116051</name>
</gene>
<proteinExistence type="predicted"/>
<accession>A0A5M3N6H8</accession>
<reference evidence="3" key="1">
    <citation type="journal article" date="2012" name="Science">
        <title>The Paleozoic origin of enzymatic lignin decomposition reconstructed from 31 fungal genomes.</title>
        <authorList>
            <person name="Floudas D."/>
            <person name="Binder M."/>
            <person name="Riley R."/>
            <person name="Barry K."/>
            <person name="Blanchette R.A."/>
            <person name="Henrissat B."/>
            <person name="Martinez A.T."/>
            <person name="Otillar R."/>
            <person name="Spatafora J.W."/>
            <person name="Yadav J.S."/>
            <person name="Aerts A."/>
            <person name="Benoit I."/>
            <person name="Boyd A."/>
            <person name="Carlson A."/>
            <person name="Copeland A."/>
            <person name="Coutinho P.M."/>
            <person name="de Vries R.P."/>
            <person name="Ferreira P."/>
            <person name="Findley K."/>
            <person name="Foster B."/>
            <person name="Gaskell J."/>
            <person name="Glotzer D."/>
            <person name="Gorecki P."/>
            <person name="Heitman J."/>
            <person name="Hesse C."/>
            <person name="Hori C."/>
            <person name="Igarashi K."/>
            <person name="Jurgens J.A."/>
            <person name="Kallen N."/>
            <person name="Kersten P."/>
            <person name="Kohler A."/>
            <person name="Kuees U."/>
            <person name="Kumar T.K.A."/>
            <person name="Kuo A."/>
            <person name="LaButti K."/>
            <person name="Larrondo L.F."/>
            <person name="Lindquist E."/>
            <person name="Ling A."/>
            <person name="Lombard V."/>
            <person name="Lucas S."/>
            <person name="Lundell T."/>
            <person name="Martin R."/>
            <person name="McLaughlin D.J."/>
            <person name="Morgenstern I."/>
            <person name="Morin E."/>
            <person name="Murat C."/>
            <person name="Nagy L.G."/>
            <person name="Nolan M."/>
            <person name="Ohm R.A."/>
            <person name="Patyshakuliyeva A."/>
            <person name="Rokas A."/>
            <person name="Ruiz-Duenas F.J."/>
            <person name="Sabat G."/>
            <person name="Salamov A."/>
            <person name="Samejima M."/>
            <person name="Schmutz J."/>
            <person name="Slot J.C."/>
            <person name="St John F."/>
            <person name="Stenlid J."/>
            <person name="Sun H."/>
            <person name="Sun S."/>
            <person name="Syed K."/>
            <person name="Tsang A."/>
            <person name="Wiebenga A."/>
            <person name="Young D."/>
            <person name="Pisabarro A."/>
            <person name="Eastwood D.C."/>
            <person name="Martin F."/>
            <person name="Cullen D."/>
            <person name="Grigoriev I.V."/>
            <person name="Hibbett D.S."/>
        </authorList>
    </citation>
    <scope>NUCLEOTIDE SEQUENCE [LARGE SCALE GENOMIC DNA]</scope>
    <source>
        <strain evidence="3">RWD-64-598 SS2</strain>
    </source>
</reference>
<dbReference type="RefSeq" id="XP_007763656.1">
    <property type="nucleotide sequence ID" value="XM_007765466.1"/>
</dbReference>
<feature type="compositionally biased region" description="Acidic residues" evidence="1">
    <location>
        <begin position="322"/>
        <end position="345"/>
    </location>
</feature>
<organism evidence="2 3">
    <name type="scientific">Coniophora puteana (strain RWD-64-598)</name>
    <name type="common">Brown rot fungus</name>
    <dbReference type="NCBI Taxonomy" id="741705"/>
    <lineage>
        <taxon>Eukaryota</taxon>
        <taxon>Fungi</taxon>
        <taxon>Dikarya</taxon>
        <taxon>Basidiomycota</taxon>
        <taxon>Agaricomycotina</taxon>
        <taxon>Agaricomycetes</taxon>
        <taxon>Agaricomycetidae</taxon>
        <taxon>Boletales</taxon>
        <taxon>Coniophorineae</taxon>
        <taxon>Coniophoraceae</taxon>
        <taxon>Coniophora</taxon>
    </lineage>
</organism>
<dbReference type="GeneID" id="19199204"/>
<dbReference type="EMBL" id="JH711573">
    <property type="protein sequence ID" value="EIW87039.1"/>
    <property type="molecule type" value="Genomic_DNA"/>
</dbReference>
<evidence type="ECO:0000313" key="2">
    <source>
        <dbReference type="EMBL" id="EIW87039.1"/>
    </source>
</evidence>